<dbReference type="WBParaSite" id="jg12896">
    <property type="protein sequence ID" value="jg12896"/>
    <property type="gene ID" value="jg12896"/>
</dbReference>
<sequence length="241" mass="27902">MLSLRDGHNHLADPVETKKKIVEQRAKQAVCDNPHQSCRIAMNEAMRGMEEPVIAAINLTALRKSLEFRKRKLHRYPRGKTDAANLEIPDEWKSYDNGDPFLIYDSGRDSPSRFIILSSLFMLEKLVNVKTFAMDGKFKTRPRKWEQIFAIHVLVNGRFVPAVAVIMSKRGRSSYLYVLQRLTTYMEETFQVVWRPELVLTDFEVAQRSAIHQHFPGARHKCCFFSNKRFEALMARTSLVG</sequence>
<evidence type="ECO:0000313" key="3">
    <source>
        <dbReference type="WBParaSite" id="jg12896"/>
    </source>
</evidence>
<dbReference type="Pfam" id="PF10551">
    <property type="entry name" value="MULE"/>
    <property type="match status" value="1"/>
</dbReference>
<protein>
    <submittedName>
        <fullName evidence="3">MULE transposase domain-containing protein</fullName>
    </submittedName>
</protein>
<name>A0A915CVU2_9BILA</name>
<dbReference type="InterPro" id="IPR018289">
    <property type="entry name" value="MULE_transposase_dom"/>
</dbReference>
<evidence type="ECO:0000259" key="1">
    <source>
        <dbReference type="Pfam" id="PF10551"/>
    </source>
</evidence>
<dbReference type="Proteomes" id="UP000887574">
    <property type="component" value="Unplaced"/>
</dbReference>
<proteinExistence type="predicted"/>
<feature type="domain" description="MULE transposase" evidence="1">
    <location>
        <begin position="133"/>
        <end position="225"/>
    </location>
</feature>
<accession>A0A915CVU2</accession>
<dbReference type="AlphaFoldDB" id="A0A915CVU2"/>
<evidence type="ECO:0000313" key="2">
    <source>
        <dbReference type="Proteomes" id="UP000887574"/>
    </source>
</evidence>
<reference evidence="3" key="1">
    <citation type="submission" date="2022-11" db="UniProtKB">
        <authorList>
            <consortium name="WormBaseParasite"/>
        </authorList>
    </citation>
    <scope>IDENTIFICATION</scope>
</reference>
<organism evidence="2 3">
    <name type="scientific">Ditylenchus dipsaci</name>
    <dbReference type="NCBI Taxonomy" id="166011"/>
    <lineage>
        <taxon>Eukaryota</taxon>
        <taxon>Metazoa</taxon>
        <taxon>Ecdysozoa</taxon>
        <taxon>Nematoda</taxon>
        <taxon>Chromadorea</taxon>
        <taxon>Rhabditida</taxon>
        <taxon>Tylenchina</taxon>
        <taxon>Tylenchomorpha</taxon>
        <taxon>Sphaerularioidea</taxon>
        <taxon>Anguinidae</taxon>
        <taxon>Anguininae</taxon>
        <taxon>Ditylenchus</taxon>
    </lineage>
</organism>
<keyword evidence="2" id="KW-1185">Reference proteome</keyword>